<proteinExistence type="predicted"/>
<dbReference type="EMBL" id="CP034928">
    <property type="protein sequence ID" value="QAA76788.1"/>
    <property type="molecule type" value="Genomic_DNA"/>
</dbReference>
<dbReference type="Proteomes" id="UP000287233">
    <property type="component" value="Chromosome"/>
</dbReference>
<sequence length="296" mass="32930">MKVSDRRIAEWWEAPGIEARDAFDEEILYLNALTEEIALPRWAILVRDRMPRWGFEPCAHRFLEGLEQVLAMIGAGRVWARFGGCGDVPLSVQRKLDAFGAALVQWSDNGGRAAGDPLVRRLGAHTADRAEAARAMGEVILGIGRGPAEVDAVLERWAERAQFSPARILVDGEEAPLAVIAHHPCAYTLLWNVERLAHCIGNGEPPSAVVCVPALRIAPKLDPERIAILREIGDSLADWLQERTPRTVIGQKVHALIGPRDEVRHWLVASLYKTLKLWQVHLDNVLGEKHDYLSLI</sequence>
<dbReference type="AlphaFoldDB" id="A0A410FV12"/>
<accession>A0A410FV12</accession>
<reference evidence="2" key="1">
    <citation type="submission" date="2018-12" db="EMBL/GenBank/DDBJ databases">
        <title>Complete genome sequence of an uncultured bacterium of the candidate phylum Bipolaricaulota.</title>
        <authorList>
            <person name="Kadnikov V.V."/>
            <person name="Mardanov A.V."/>
            <person name="Beletsky A.V."/>
            <person name="Frank Y.A."/>
            <person name="Karnachuk O.V."/>
            <person name="Ravin N.V."/>
        </authorList>
    </citation>
    <scope>NUCLEOTIDE SEQUENCE [LARGE SCALE GENOMIC DNA]</scope>
</reference>
<evidence type="ECO:0000313" key="1">
    <source>
        <dbReference type="EMBL" id="QAA76788.1"/>
    </source>
</evidence>
<name>A0A410FV12_BIPS1</name>
<organism evidence="1 2">
    <name type="scientific">Bipolaricaulis sibiricus</name>
    <dbReference type="NCBI Taxonomy" id="2501609"/>
    <lineage>
        <taxon>Bacteria</taxon>
        <taxon>Candidatus Bipolaricaulota</taxon>
        <taxon>Candidatus Bipolaricaulia</taxon>
        <taxon>Candidatus Bipolaricaulales</taxon>
        <taxon>Candidatus Bipolaricaulaceae</taxon>
        <taxon>Candidatus Bipolaricaulis</taxon>
    </lineage>
</organism>
<dbReference type="KEGG" id="bih:BIP78_1022"/>
<gene>
    <name evidence="1" type="ORF">BIP78_1022</name>
</gene>
<protein>
    <submittedName>
        <fullName evidence="1">Uncharacterized protein</fullName>
    </submittedName>
</protein>
<evidence type="ECO:0000313" key="2">
    <source>
        <dbReference type="Proteomes" id="UP000287233"/>
    </source>
</evidence>